<dbReference type="AlphaFoldDB" id="A0A6V7Y7Y6"/>
<dbReference type="EMBL" id="CAJEWN010003816">
    <property type="protein sequence ID" value="CAD2208665.1"/>
    <property type="molecule type" value="Genomic_DNA"/>
</dbReference>
<sequence>MNTNTPIVPEPENPVFRSVEEGDVRRVKSLIDRKMLATVKDSHEMGMTPLHKALLYGQTIT</sequence>
<organism evidence="6 8">
    <name type="scientific">Meloidogyne enterolobii</name>
    <name type="common">Root-knot nematode worm</name>
    <name type="synonym">Meloidogyne mayaguensis</name>
    <dbReference type="NCBI Taxonomy" id="390850"/>
    <lineage>
        <taxon>Eukaryota</taxon>
        <taxon>Metazoa</taxon>
        <taxon>Ecdysozoa</taxon>
        <taxon>Nematoda</taxon>
        <taxon>Chromadorea</taxon>
        <taxon>Rhabditida</taxon>
        <taxon>Tylenchina</taxon>
        <taxon>Tylenchomorpha</taxon>
        <taxon>Tylenchoidea</taxon>
        <taxon>Meloidogynidae</taxon>
        <taxon>Meloidogyninae</taxon>
        <taxon>Meloidogyne</taxon>
    </lineage>
</organism>
<accession>A0A6V7Y7Y6</accession>
<protein>
    <submittedName>
        <fullName evidence="6">Uncharacterized protein</fullName>
    </submittedName>
</protein>
<name>A0A6V7Y7Y6_MELEN</name>
<comment type="caution">
    <text evidence="6">The sequence shown here is derived from an EMBL/GenBank/DDBJ whole genome shotgun (WGS) entry which is preliminary data.</text>
</comment>
<dbReference type="EMBL" id="CAJEWN010003443">
    <property type="protein sequence ID" value="CAD2207646.1"/>
    <property type="molecule type" value="Genomic_DNA"/>
</dbReference>
<dbReference type="EMBL" id="CAJEWN010000195">
    <property type="protein sequence ID" value="CAD2172149.1"/>
    <property type="molecule type" value="Genomic_DNA"/>
</dbReference>
<evidence type="ECO:0000313" key="3">
    <source>
        <dbReference type="EMBL" id="CAD2184773.1"/>
    </source>
</evidence>
<reference evidence="6 8" key="1">
    <citation type="submission" date="2020-08" db="EMBL/GenBank/DDBJ databases">
        <authorList>
            <person name="Koutsovoulos G."/>
            <person name="Danchin GJ E."/>
        </authorList>
    </citation>
    <scope>NUCLEOTIDE SEQUENCE [LARGE SCALE GENOMIC DNA]</scope>
</reference>
<evidence type="ECO:0000313" key="6">
    <source>
        <dbReference type="EMBL" id="CAD2207646.1"/>
    </source>
</evidence>
<dbReference type="EMBL" id="CAJEWN010001467">
    <property type="protein sequence ID" value="CAD2197710.1"/>
    <property type="molecule type" value="Genomic_DNA"/>
</dbReference>
<dbReference type="EMBL" id="CAJEWN010000410">
    <property type="protein sequence ID" value="CAD2181779.1"/>
    <property type="molecule type" value="Genomic_DNA"/>
</dbReference>
<dbReference type="PANTHER" id="PTHR24172">
    <property type="entry name" value="ANK_REP_REGION DOMAIN-CONTAINING PROTEIN"/>
    <property type="match status" value="1"/>
</dbReference>
<dbReference type="EMBL" id="CAJEWN010000556">
    <property type="protein sequence ID" value="CAD2185713.1"/>
    <property type="molecule type" value="Genomic_DNA"/>
</dbReference>
<dbReference type="InterPro" id="IPR036770">
    <property type="entry name" value="Ankyrin_rpt-contain_sf"/>
</dbReference>
<evidence type="ECO:0000313" key="1">
    <source>
        <dbReference type="EMBL" id="CAD2172149.1"/>
    </source>
</evidence>
<evidence type="ECO:0000313" key="2">
    <source>
        <dbReference type="EMBL" id="CAD2181779.1"/>
    </source>
</evidence>
<evidence type="ECO:0000313" key="8">
    <source>
        <dbReference type="Proteomes" id="UP000580250"/>
    </source>
</evidence>
<gene>
    <name evidence="1" type="ORF">MENT_LOCUS23688</name>
    <name evidence="2" type="ORF">MENT_LOCUS33942</name>
    <name evidence="3" type="ORF">MENT_LOCUS37149</name>
    <name evidence="4" type="ORF">MENT_LOCUS38158</name>
    <name evidence="5" type="ORF">MENT_LOCUS50980</name>
    <name evidence="6" type="ORF">MENT_LOCUS61608</name>
    <name evidence="7" type="ORF">MENT_LOCUS62731</name>
</gene>
<dbReference type="OrthoDB" id="5812470at2759"/>
<dbReference type="PANTHER" id="PTHR24172:SF4">
    <property type="entry name" value="ANK_REP_REGION DOMAIN-CONTAINING PROTEIN"/>
    <property type="match status" value="1"/>
</dbReference>
<evidence type="ECO:0000313" key="5">
    <source>
        <dbReference type="EMBL" id="CAD2197710.1"/>
    </source>
</evidence>
<dbReference type="Proteomes" id="UP000580250">
    <property type="component" value="Unassembled WGS sequence"/>
</dbReference>
<dbReference type="EMBL" id="CAJEWN010000515">
    <property type="protein sequence ID" value="CAD2184773.1"/>
    <property type="molecule type" value="Genomic_DNA"/>
</dbReference>
<evidence type="ECO:0000313" key="7">
    <source>
        <dbReference type="EMBL" id="CAD2208665.1"/>
    </source>
</evidence>
<dbReference type="Gene3D" id="1.25.40.20">
    <property type="entry name" value="Ankyrin repeat-containing domain"/>
    <property type="match status" value="1"/>
</dbReference>
<evidence type="ECO:0000313" key="4">
    <source>
        <dbReference type="EMBL" id="CAD2185713.1"/>
    </source>
</evidence>
<proteinExistence type="predicted"/>